<keyword evidence="2" id="KW-1185">Reference proteome</keyword>
<dbReference type="HOGENOM" id="CLU_3357245_0_0_7"/>
<name>Q1CVM2_MYXXD</name>
<accession>Q1CVM2</accession>
<evidence type="ECO:0000313" key="2">
    <source>
        <dbReference type="Proteomes" id="UP000002402"/>
    </source>
</evidence>
<dbReference type="EMBL" id="CP000113">
    <property type="protein sequence ID" value="ABF90641.1"/>
    <property type="molecule type" value="Genomic_DNA"/>
</dbReference>
<protein>
    <submittedName>
        <fullName evidence="1">Uncharacterized protein</fullName>
    </submittedName>
</protein>
<reference evidence="1 2" key="1">
    <citation type="journal article" date="2006" name="Proc. Natl. Acad. Sci. U.S.A.">
        <title>Evolution of sensory complexity recorded in a myxobacterial genome.</title>
        <authorList>
            <person name="Goldman B.S."/>
            <person name="Nierman W.C."/>
            <person name="Kaiser D."/>
            <person name="Slater S.C."/>
            <person name="Durkin A.S."/>
            <person name="Eisen J.A."/>
            <person name="Ronning C.M."/>
            <person name="Barbazuk W.B."/>
            <person name="Blanchard M."/>
            <person name="Field C."/>
            <person name="Halling C."/>
            <person name="Hinkle G."/>
            <person name="Iartchuk O."/>
            <person name="Kim H.S."/>
            <person name="Mackenzie C."/>
            <person name="Madupu R."/>
            <person name="Miller N."/>
            <person name="Shvartsbeyn A."/>
            <person name="Sullivan S.A."/>
            <person name="Vaudin M."/>
            <person name="Wiegand R."/>
            <person name="Kaplan H.B."/>
        </authorList>
    </citation>
    <scope>NUCLEOTIDE SEQUENCE [LARGE SCALE GENOMIC DNA]</scope>
    <source>
        <strain evidence="2">DK1622</strain>
    </source>
</reference>
<proteinExistence type="predicted"/>
<dbReference type="EnsemblBacteria" id="ABF90641">
    <property type="protein sequence ID" value="ABF90641"/>
    <property type="gene ID" value="MXAN_7446"/>
</dbReference>
<evidence type="ECO:0000313" key="1">
    <source>
        <dbReference type="EMBL" id="ABF90641.1"/>
    </source>
</evidence>
<organism evidence="1 2">
    <name type="scientific">Myxococcus xanthus (strain DK1622)</name>
    <dbReference type="NCBI Taxonomy" id="246197"/>
    <lineage>
        <taxon>Bacteria</taxon>
        <taxon>Pseudomonadati</taxon>
        <taxon>Myxococcota</taxon>
        <taxon>Myxococcia</taxon>
        <taxon>Myxococcales</taxon>
        <taxon>Cystobacterineae</taxon>
        <taxon>Myxococcaceae</taxon>
        <taxon>Myxococcus</taxon>
    </lineage>
</organism>
<dbReference type="STRING" id="246197.MXAN_7446"/>
<dbReference type="AlphaFoldDB" id="Q1CVM2"/>
<sequence>MTRDSHRLPDRAFHRALPRWSGGAREALPTASVKGV</sequence>
<dbReference type="KEGG" id="mxa:MXAN_7446"/>
<dbReference type="Proteomes" id="UP000002402">
    <property type="component" value="Chromosome"/>
</dbReference>
<gene>
    <name evidence="1" type="ordered locus">MXAN_7446</name>
</gene>